<evidence type="ECO:0000256" key="4">
    <source>
        <dbReference type="ARBA" id="ARBA00022723"/>
    </source>
</evidence>
<dbReference type="RefSeq" id="WP_028528076.1">
    <property type="nucleotide sequence ID" value="NZ_CABLBR010000007.1"/>
</dbReference>
<dbReference type="InterPro" id="IPR000092">
    <property type="entry name" value="Polyprenyl_synt"/>
</dbReference>
<dbReference type="PROSITE" id="PS00723">
    <property type="entry name" value="POLYPRENYL_SYNTHASE_1"/>
    <property type="match status" value="1"/>
</dbReference>
<sequence length="295" mass="32619">MNFKEELKKRTEEAQNIIFAFLPAEEGFTAPLAEAVNYNMRAPGKRLRPILMRETCRMYGGSDHVAGPFMAAIEMIHTHSLIHDDLPALDNDDYRRGRKTTHVVYGEAMAVLSGDVLLNYAYETALRTFQVPGAEVQAAKALTILAEKTGIRGMLGGQSVDVLNEGRPVSAEMLSYIYENKTSALIEASLMIGAVLAGAPDHETARLEEAGRYIGLAFQIQDDILDVTGSEEELGKPLHSDEKNEKTTYVTLAGLNAAREEVARLSHKAMLLLEENRKECGFLMALIEYLVTRTK</sequence>
<dbReference type="PANTHER" id="PTHR43281:SF1">
    <property type="entry name" value="FARNESYL DIPHOSPHATE SYNTHASE"/>
    <property type="match status" value="1"/>
</dbReference>
<comment type="cofactor">
    <cofactor evidence="1">
        <name>Mg(2+)</name>
        <dbReference type="ChEBI" id="CHEBI:18420"/>
    </cofactor>
</comment>
<dbReference type="SUPFAM" id="SSF48576">
    <property type="entry name" value="Terpenoid synthases"/>
    <property type="match status" value="1"/>
</dbReference>
<name>A0ABY5VH03_9FIRM</name>
<dbReference type="InterPro" id="IPR033749">
    <property type="entry name" value="Polyprenyl_synt_CS"/>
</dbReference>
<gene>
    <name evidence="8" type="ORF">NQ502_02085</name>
</gene>
<dbReference type="CDD" id="cd00685">
    <property type="entry name" value="Trans_IPPS_HT"/>
    <property type="match status" value="1"/>
</dbReference>
<dbReference type="Proteomes" id="UP001060164">
    <property type="component" value="Chromosome"/>
</dbReference>
<evidence type="ECO:0000256" key="5">
    <source>
        <dbReference type="ARBA" id="ARBA00022842"/>
    </source>
</evidence>
<dbReference type="SFLD" id="SFLDG01017">
    <property type="entry name" value="Polyprenyl_Transferase_Like"/>
    <property type="match status" value="1"/>
</dbReference>
<evidence type="ECO:0000256" key="3">
    <source>
        <dbReference type="ARBA" id="ARBA00022679"/>
    </source>
</evidence>
<dbReference type="InterPro" id="IPR008949">
    <property type="entry name" value="Isoprenoid_synthase_dom_sf"/>
</dbReference>
<evidence type="ECO:0000313" key="8">
    <source>
        <dbReference type="EMBL" id="UWP59875.1"/>
    </source>
</evidence>
<proteinExistence type="inferred from homology"/>
<protein>
    <submittedName>
        <fullName evidence="8">Polyprenyl synthetase family protein</fullName>
    </submittedName>
</protein>
<keyword evidence="6" id="KW-0414">Isoprene biosynthesis</keyword>
<comment type="similarity">
    <text evidence="2 7">Belongs to the FPP/GGPP synthase family.</text>
</comment>
<dbReference type="PROSITE" id="PS00444">
    <property type="entry name" value="POLYPRENYL_SYNTHASE_2"/>
    <property type="match status" value="1"/>
</dbReference>
<dbReference type="PANTHER" id="PTHR43281">
    <property type="entry name" value="FARNESYL DIPHOSPHATE SYNTHASE"/>
    <property type="match status" value="1"/>
</dbReference>
<dbReference type="Gene3D" id="1.10.600.10">
    <property type="entry name" value="Farnesyl Diphosphate Synthase"/>
    <property type="match status" value="1"/>
</dbReference>
<keyword evidence="9" id="KW-1185">Reference proteome</keyword>
<evidence type="ECO:0000256" key="1">
    <source>
        <dbReference type="ARBA" id="ARBA00001946"/>
    </source>
</evidence>
<dbReference type="Pfam" id="PF00348">
    <property type="entry name" value="polyprenyl_synt"/>
    <property type="match status" value="1"/>
</dbReference>
<reference evidence="8" key="1">
    <citation type="journal article" date="2022" name="Cell">
        <title>Design, construction, and in vivo augmentation of a complex gut microbiome.</title>
        <authorList>
            <person name="Cheng A.G."/>
            <person name="Ho P.Y."/>
            <person name="Aranda-Diaz A."/>
            <person name="Jain S."/>
            <person name="Yu F.B."/>
            <person name="Meng X."/>
            <person name="Wang M."/>
            <person name="Iakiviak M."/>
            <person name="Nagashima K."/>
            <person name="Zhao A."/>
            <person name="Murugkar P."/>
            <person name="Patil A."/>
            <person name="Atabakhsh K."/>
            <person name="Weakley A."/>
            <person name="Yan J."/>
            <person name="Brumbaugh A.R."/>
            <person name="Higginbottom S."/>
            <person name="Dimas A."/>
            <person name="Shiver A.L."/>
            <person name="Deutschbauer A."/>
            <person name="Neff N."/>
            <person name="Sonnenburg J.L."/>
            <person name="Huang K.C."/>
            <person name="Fischbach M.A."/>
        </authorList>
    </citation>
    <scope>NUCLEOTIDE SEQUENCE</scope>
    <source>
        <strain evidence="8">DSM 19829</strain>
    </source>
</reference>
<evidence type="ECO:0000256" key="6">
    <source>
        <dbReference type="ARBA" id="ARBA00023229"/>
    </source>
</evidence>
<dbReference type="SFLD" id="SFLDS00005">
    <property type="entry name" value="Isoprenoid_Synthase_Type_I"/>
    <property type="match status" value="1"/>
</dbReference>
<evidence type="ECO:0000313" key="9">
    <source>
        <dbReference type="Proteomes" id="UP001060164"/>
    </source>
</evidence>
<dbReference type="NCBIfam" id="NF045485">
    <property type="entry name" value="FPPsyn"/>
    <property type="match status" value="1"/>
</dbReference>
<keyword evidence="3 7" id="KW-0808">Transferase</keyword>
<evidence type="ECO:0000256" key="7">
    <source>
        <dbReference type="RuleBase" id="RU004466"/>
    </source>
</evidence>
<accession>A0ABY5VH03</accession>
<keyword evidence="5" id="KW-0460">Magnesium</keyword>
<organism evidence="8 9">
    <name type="scientific">Ruminococcus gauvreauii</name>
    <dbReference type="NCBI Taxonomy" id="438033"/>
    <lineage>
        <taxon>Bacteria</taxon>
        <taxon>Bacillati</taxon>
        <taxon>Bacillota</taxon>
        <taxon>Clostridia</taxon>
        <taxon>Eubacteriales</taxon>
        <taxon>Oscillospiraceae</taxon>
        <taxon>Ruminococcus</taxon>
    </lineage>
</organism>
<dbReference type="EMBL" id="CP102290">
    <property type="protein sequence ID" value="UWP59875.1"/>
    <property type="molecule type" value="Genomic_DNA"/>
</dbReference>
<keyword evidence="4" id="KW-0479">Metal-binding</keyword>
<dbReference type="InterPro" id="IPR053378">
    <property type="entry name" value="Prenyl_diphosphate_synthase"/>
</dbReference>
<evidence type="ECO:0000256" key="2">
    <source>
        <dbReference type="ARBA" id="ARBA00006706"/>
    </source>
</evidence>